<feature type="transmembrane region" description="Helical" evidence="1">
    <location>
        <begin position="74"/>
        <end position="95"/>
    </location>
</feature>
<feature type="transmembrane region" description="Helical" evidence="1">
    <location>
        <begin position="162"/>
        <end position="184"/>
    </location>
</feature>
<name>A0A5C1Y575_9MICO</name>
<dbReference type="Pfam" id="PF20108">
    <property type="entry name" value="DUF6498"/>
    <property type="match status" value="1"/>
</dbReference>
<reference evidence="2 3" key="1">
    <citation type="submission" date="2019-09" db="EMBL/GenBank/DDBJ databases">
        <title>Genome sequencing of strain KACC 19322.</title>
        <authorList>
            <person name="Heo J."/>
            <person name="Kim S.-J."/>
            <person name="Kim J.-S."/>
            <person name="Hong S.-B."/>
            <person name="Kwon S.-W."/>
        </authorList>
    </citation>
    <scope>NUCLEOTIDE SEQUENCE [LARGE SCALE GENOMIC DNA]</scope>
    <source>
        <strain evidence="2 3">KACC 19322</strain>
    </source>
</reference>
<dbReference type="RefSeq" id="WP_149324292.1">
    <property type="nucleotide sequence ID" value="NZ_CP043504.1"/>
</dbReference>
<feature type="transmembrane region" description="Helical" evidence="1">
    <location>
        <begin position="107"/>
        <end position="125"/>
    </location>
</feature>
<organism evidence="2 3">
    <name type="scientific">Protaetiibacter larvae</name>
    <dbReference type="NCBI Taxonomy" id="2592654"/>
    <lineage>
        <taxon>Bacteria</taxon>
        <taxon>Bacillati</taxon>
        <taxon>Actinomycetota</taxon>
        <taxon>Actinomycetes</taxon>
        <taxon>Micrococcales</taxon>
        <taxon>Microbacteriaceae</taxon>
        <taxon>Protaetiibacter</taxon>
    </lineage>
</organism>
<dbReference type="AlphaFoldDB" id="A0A5C1Y575"/>
<dbReference type="EMBL" id="CP043504">
    <property type="protein sequence ID" value="QEO08860.1"/>
    <property type="molecule type" value="Genomic_DNA"/>
</dbReference>
<dbReference type="OrthoDB" id="3734431at2"/>
<evidence type="ECO:0000313" key="2">
    <source>
        <dbReference type="EMBL" id="QEO08860.1"/>
    </source>
</evidence>
<accession>A0A5C1Y575</accession>
<feature type="transmembrane region" description="Helical" evidence="1">
    <location>
        <begin position="7"/>
        <end position="29"/>
    </location>
</feature>
<sequence>MTPHRSGAIALDVALYLVLPLVGLFVWGWDWRPIVLLYWLENVTIGGVTFITLRRRAAAGEPVGMPASFFVMHYGIFTFVHGVFVIVLISLIPVITNTPAAPFDPLWVVLAWVLTTLIQWFLALRADPPQPAGVGRAYARVIALHLTILGAVWLIAAFGLPAIVAVFLVVLHAVIDIAGLVLGARLTRTRVAS</sequence>
<feature type="transmembrane region" description="Helical" evidence="1">
    <location>
        <begin position="137"/>
        <end position="156"/>
    </location>
</feature>
<feature type="transmembrane region" description="Helical" evidence="1">
    <location>
        <begin position="35"/>
        <end position="53"/>
    </location>
</feature>
<dbReference type="KEGG" id="lyk:FLP23_01795"/>
<keyword evidence="1" id="KW-0472">Membrane</keyword>
<keyword evidence="1" id="KW-1133">Transmembrane helix</keyword>
<dbReference type="Proteomes" id="UP000322159">
    <property type="component" value="Chromosome"/>
</dbReference>
<dbReference type="InterPro" id="IPR045466">
    <property type="entry name" value="DUF6498"/>
</dbReference>
<evidence type="ECO:0000256" key="1">
    <source>
        <dbReference type="SAM" id="Phobius"/>
    </source>
</evidence>
<gene>
    <name evidence="2" type="ORF">FLP23_01795</name>
</gene>
<proteinExistence type="predicted"/>
<evidence type="ECO:0000313" key="3">
    <source>
        <dbReference type="Proteomes" id="UP000322159"/>
    </source>
</evidence>
<keyword evidence="1" id="KW-0812">Transmembrane</keyword>
<protein>
    <submittedName>
        <fullName evidence="2">Uncharacterized protein</fullName>
    </submittedName>
</protein>
<keyword evidence="3" id="KW-1185">Reference proteome</keyword>